<dbReference type="Pfam" id="PF05157">
    <property type="entry name" value="MshEN"/>
    <property type="match status" value="1"/>
</dbReference>
<dbReference type="CDD" id="cd01129">
    <property type="entry name" value="PulE-GspE-like"/>
    <property type="match status" value="1"/>
</dbReference>
<accession>A0AAJ5BFP9</accession>
<dbReference type="InterPro" id="IPR007831">
    <property type="entry name" value="T2SS_GspE_N"/>
</dbReference>
<feature type="domain" description="Bacterial type II secretion system protein E" evidence="4">
    <location>
        <begin position="312"/>
        <end position="326"/>
    </location>
</feature>
<evidence type="ECO:0000256" key="2">
    <source>
        <dbReference type="ARBA" id="ARBA00022741"/>
    </source>
</evidence>
<dbReference type="NCBIfam" id="NF007755">
    <property type="entry name" value="PRK10436.1"/>
    <property type="match status" value="1"/>
</dbReference>
<organism evidence="5 6">
    <name type="scientific">Pragia fontium DSM 5563 = ATCC 49100</name>
    <dbReference type="NCBI Taxonomy" id="1122977"/>
    <lineage>
        <taxon>Bacteria</taxon>
        <taxon>Pseudomonadati</taxon>
        <taxon>Pseudomonadota</taxon>
        <taxon>Gammaproteobacteria</taxon>
        <taxon>Enterobacterales</taxon>
        <taxon>Budviciaceae</taxon>
        <taxon>Pragia</taxon>
    </lineage>
</organism>
<evidence type="ECO:0000259" key="4">
    <source>
        <dbReference type="PROSITE" id="PS00662"/>
    </source>
</evidence>
<evidence type="ECO:0000313" key="5">
    <source>
        <dbReference type="EMBL" id="SFB99028.1"/>
    </source>
</evidence>
<protein>
    <submittedName>
        <fullName evidence="5">Protein transport protein HofB</fullName>
    </submittedName>
</protein>
<keyword evidence="3" id="KW-0067">ATP-binding</keyword>
<dbReference type="InterPro" id="IPR027417">
    <property type="entry name" value="P-loop_NTPase"/>
</dbReference>
<dbReference type="GO" id="GO:0005886">
    <property type="term" value="C:plasma membrane"/>
    <property type="evidence" value="ECO:0007669"/>
    <property type="project" value="TreeGrafter"/>
</dbReference>
<evidence type="ECO:0000256" key="1">
    <source>
        <dbReference type="ARBA" id="ARBA00006611"/>
    </source>
</evidence>
<keyword evidence="2" id="KW-0547">Nucleotide-binding</keyword>
<dbReference type="EMBL" id="FOLW01000001">
    <property type="protein sequence ID" value="SFB99028.1"/>
    <property type="molecule type" value="Genomic_DNA"/>
</dbReference>
<dbReference type="SUPFAM" id="SSF52540">
    <property type="entry name" value="P-loop containing nucleoside triphosphate hydrolases"/>
    <property type="match status" value="1"/>
</dbReference>
<dbReference type="Gene3D" id="3.40.50.300">
    <property type="entry name" value="P-loop containing nucleotide triphosphate hydrolases"/>
    <property type="match status" value="1"/>
</dbReference>
<dbReference type="GO" id="GO:0016887">
    <property type="term" value="F:ATP hydrolysis activity"/>
    <property type="evidence" value="ECO:0007669"/>
    <property type="project" value="TreeGrafter"/>
</dbReference>
<dbReference type="Gene3D" id="3.30.300.160">
    <property type="entry name" value="Type II secretion system, protein E, N-terminal domain"/>
    <property type="match status" value="1"/>
</dbReference>
<evidence type="ECO:0000256" key="3">
    <source>
        <dbReference type="ARBA" id="ARBA00022840"/>
    </source>
</evidence>
<dbReference type="Proteomes" id="UP000226420">
    <property type="component" value="Unassembled WGS sequence"/>
</dbReference>
<name>A0AAJ5BFP9_9GAMM</name>
<comment type="caution">
    <text evidence="5">The sequence shown here is derived from an EMBL/GenBank/DDBJ whole genome shotgun (WGS) entry which is preliminary data.</text>
</comment>
<proteinExistence type="inferred from homology"/>
<evidence type="ECO:0000313" key="6">
    <source>
        <dbReference type="Proteomes" id="UP000226420"/>
    </source>
</evidence>
<dbReference type="Pfam" id="PF00437">
    <property type="entry name" value="T2SSE"/>
    <property type="match status" value="1"/>
</dbReference>
<dbReference type="GO" id="GO:0005524">
    <property type="term" value="F:ATP binding"/>
    <property type="evidence" value="ECO:0007669"/>
    <property type="project" value="UniProtKB-KW"/>
</dbReference>
<gene>
    <name evidence="5" type="ORF">SAMN02745723_101108</name>
</gene>
<dbReference type="Gene3D" id="3.30.450.90">
    <property type="match status" value="1"/>
</dbReference>
<dbReference type="PANTHER" id="PTHR30258">
    <property type="entry name" value="TYPE II SECRETION SYSTEM PROTEIN GSPE-RELATED"/>
    <property type="match status" value="1"/>
</dbReference>
<reference evidence="5 6" key="1">
    <citation type="submission" date="2016-10" db="EMBL/GenBank/DDBJ databases">
        <authorList>
            <person name="Varghese N."/>
            <person name="Submissions S."/>
        </authorList>
    </citation>
    <scope>NUCLEOTIDE SEQUENCE [LARGE SCALE GENOMIC DNA]</scope>
    <source>
        <strain evidence="5 6">DSM 5563</strain>
    </source>
</reference>
<sequence>MNRRDLAGKDFTPELITECLRHRVVPIAIDTQQLTIAAIADSLPAQAISELAFTSGRHIKVIDWPAIKIEQHLQRLNHACPDTALIEAAQQKNTETSSINELSGKDHDDEPVVQFINQVIRQALQRRASDIHFEPYSQHYRIRLRIDGALQETLSPPLALAPQLIARLKIMAQLNIAERRLPQDGQLIFHYEHQPRALRIATIPVNGGEKAVLRVMESDNRQHTISSLGMSQREQQLYSAMLQQPQGMILVTGPTGSGKTVTLYSGLHLLNDASRNICSVEDPIEIPTDGINQTQVNTKTGVTFNSALRALLRQDPDVLMIGEIRDKETAEIAVEAAQTGHLVLATLHTNSTTETLLRLSLMGIPEYLLAASLKLVVAQRLIRRLCPHCKEKRLLPELVHTASKTITLYTSEAKGCENCSGGYYGRVGIYEMLVINDAIKQGLLTKQPVSELHRLACEQGMVSLFQSGLSLVEQDITSLSELYRTLGSFSGQAISP</sequence>
<dbReference type="AlphaFoldDB" id="A0AAJ5BFP9"/>
<comment type="similarity">
    <text evidence="1">Belongs to the GSP E family.</text>
</comment>
<dbReference type="RefSeq" id="WP_074820044.1">
    <property type="nucleotide sequence ID" value="NZ_FOLW01000001.1"/>
</dbReference>
<dbReference type="InterPro" id="IPR037257">
    <property type="entry name" value="T2SS_E_N_sf"/>
</dbReference>
<dbReference type="PANTHER" id="PTHR30258:SF1">
    <property type="entry name" value="PROTEIN TRANSPORT PROTEIN HOFB HOMOLOG"/>
    <property type="match status" value="1"/>
</dbReference>
<dbReference type="InterPro" id="IPR001482">
    <property type="entry name" value="T2SS/T4SS_dom"/>
</dbReference>
<dbReference type="SUPFAM" id="SSF160246">
    <property type="entry name" value="EspE N-terminal domain-like"/>
    <property type="match status" value="1"/>
</dbReference>
<dbReference type="PROSITE" id="PS00662">
    <property type="entry name" value="T2SP_E"/>
    <property type="match status" value="1"/>
</dbReference>